<proteinExistence type="predicted"/>
<accession>A0A162AC59</accession>
<dbReference type="EMBL" id="LNRQ01000004">
    <property type="protein sequence ID" value="KZM99062.1"/>
    <property type="molecule type" value="Genomic_DNA"/>
</dbReference>
<organism evidence="3">
    <name type="scientific">Daucus carota subsp. sativus</name>
    <name type="common">Carrot</name>
    <dbReference type="NCBI Taxonomy" id="79200"/>
    <lineage>
        <taxon>Eukaryota</taxon>
        <taxon>Viridiplantae</taxon>
        <taxon>Streptophyta</taxon>
        <taxon>Embryophyta</taxon>
        <taxon>Tracheophyta</taxon>
        <taxon>Spermatophyta</taxon>
        <taxon>Magnoliopsida</taxon>
        <taxon>eudicotyledons</taxon>
        <taxon>Gunneridae</taxon>
        <taxon>Pentapetalae</taxon>
        <taxon>asterids</taxon>
        <taxon>campanulids</taxon>
        <taxon>Apiales</taxon>
        <taxon>Apiaceae</taxon>
        <taxon>Apioideae</taxon>
        <taxon>Scandiceae</taxon>
        <taxon>Daucinae</taxon>
        <taxon>Daucus</taxon>
        <taxon>Daucus sect. Daucus</taxon>
    </lineage>
</organism>
<reference evidence="3" key="1">
    <citation type="journal article" date="2016" name="Nat. Genet.">
        <title>A high-quality carrot genome assembly provides new insights into carotenoid accumulation and asterid genome evolution.</title>
        <authorList>
            <person name="Iorizzo M."/>
            <person name="Ellison S."/>
            <person name="Senalik D."/>
            <person name="Zeng P."/>
            <person name="Satapoomin P."/>
            <person name="Huang J."/>
            <person name="Bowman M."/>
            <person name="Iovene M."/>
            <person name="Sanseverino W."/>
            <person name="Cavagnaro P."/>
            <person name="Yildiz M."/>
            <person name="Macko-Podgorni A."/>
            <person name="Moranska E."/>
            <person name="Grzebelus E."/>
            <person name="Grzebelus D."/>
            <person name="Ashrafi H."/>
            <person name="Zheng Z."/>
            <person name="Cheng S."/>
            <person name="Spooner D."/>
            <person name="Van Deynze A."/>
            <person name="Simon P."/>
        </authorList>
    </citation>
    <scope>NUCLEOTIDE SEQUENCE [LARGE SCALE GENOMIC DNA]</scope>
    <source>
        <tissue evidence="3">Leaf</tissue>
    </source>
</reference>
<feature type="chain" id="PRO_5007831061" evidence="2">
    <location>
        <begin position="26"/>
        <end position="60"/>
    </location>
</feature>
<feature type="transmembrane region" description="Helical" evidence="1">
    <location>
        <begin position="38"/>
        <end position="58"/>
    </location>
</feature>
<keyword evidence="2" id="KW-0732">Signal</keyword>
<evidence type="ECO:0000313" key="5">
    <source>
        <dbReference type="Proteomes" id="UP000077755"/>
    </source>
</evidence>
<keyword evidence="1" id="KW-0472">Membrane</keyword>
<name>A0A162AC59_DAUCS</name>
<dbReference type="PANTHER" id="PTHR33659:SF11">
    <property type="entry name" value="TRANSMEMBRANE PROTEIN"/>
    <property type="match status" value="1"/>
</dbReference>
<dbReference type="EMBL" id="CP093346">
    <property type="protein sequence ID" value="WOG98104.1"/>
    <property type="molecule type" value="Genomic_DNA"/>
</dbReference>
<gene>
    <name evidence="3" type="ORF">DCAR_013576</name>
    <name evidence="4" type="ORF">DCAR_0417445</name>
</gene>
<dbReference type="Gramene" id="KZM99062">
    <property type="protein sequence ID" value="KZM99062"/>
    <property type="gene ID" value="DCAR_013576"/>
</dbReference>
<reference evidence="4" key="2">
    <citation type="submission" date="2022-03" db="EMBL/GenBank/DDBJ databases">
        <title>Draft title - Genomic analysis of global carrot germplasm unveils the trajectory of domestication and the origin of high carotenoid orange carrot.</title>
        <authorList>
            <person name="Iorizzo M."/>
            <person name="Ellison S."/>
            <person name="Senalik D."/>
            <person name="Macko-Podgorni A."/>
            <person name="Grzebelus D."/>
            <person name="Bostan H."/>
            <person name="Rolling W."/>
            <person name="Curaba J."/>
            <person name="Simon P."/>
        </authorList>
    </citation>
    <scope>NUCLEOTIDE SEQUENCE</scope>
    <source>
        <tissue evidence="4">Leaf</tissue>
    </source>
</reference>
<dbReference type="AlphaFoldDB" id="A0A162AC59"/>
<dbReference type="PANTHER" id="PTHR33659">
    <property type="entry name" value="PROTEIN, PUTATIVE-RELATED-RELATED"/>
    <property type="match status" value="1"/>
</dbReference>
<keyword evidence="1" id="KW-0812">Transmembrane</keyword>
<sequence>MAQSKMMNKVLVAAVVLSGVAAVSAQVEAPAPSPDVGAAFSLPASAALLGASLLFSLLRL</sequence>
<feature type="signal peptide" evidence="2">
    <location>
        <begin position="1"/>
        <end position="25"/>
    </location>
</feature>
<keyword evidence="5" id="KW-1185">Reference proteome</keyword>
<evidence type="ECO:0000256" key="1">
    <source>
        <dbReference type="SAM" id="Phobius"/>
    </source>
</evidence>
<evidence type="ECO:0000256" key="2">
    <source>
        <dbReference type="SAM" id="SignalP"/>
    </source>
</evidence>
<keyword evidence="1" id="KW-1133">Transmembrane helix</keyword>
<protein>
    <submittedName>
        <fullName evidence="3">Uncharacterized protein</fullName>
    </submittedName>
</protein>
<evidence type="ECO:0000313" key="3">
    <source>
        <dbReference type="EMBL" id="KZM99062.1"/>
    </source>
</evidence>
<evidence type="ECO:0000313" key="4">
    <source>
        <dbReference type="EMBL" id="WOG98104.1"/>
    </source>
</evidence>
<dbReference type="Proteomes" id="UP000077755">
    <property type="component" value="Chromosome 4"/>
</dbReference>